<keyword evidence="10" id="KW-1185">Reference proteome</keyword>
<gene>
    <name evidence="9" type="ORF">KC19_7G043700</name>
</gene>
<dbReference type="InterPro" id="IPR052473">
    <property type="entry name" value="mtLSU_mL53"/>
</dbReference>
<evidence type="ECO:0000256" key="1">
    <source>
        <dbReference type="ARBA" id="ARBA00004173"/>
    </source>
</evidence>
<comment type="caution">
    <text evidence="9">The sequence shown here is derived from an EMBL/GenBank/DDBJ whole genome shotgun (WGS) entry which is preliminary data.</text>
</comment>
<evidence type="ECO:0000256" key="7">
    <source>
        <dbReference type="ARBA" id="ARBA00035180"/>
    </source>
</evidence>
<name>A0A8T0H4I6_CERPU</name>
<evidence type="ECO:0000256" key="3">
    <source>
        <dbReference type="ARBA" id="ARBA00022946"/>
    </source>
</evidence>
<dbReference type="PANTHER" id="PTHR33618:SF1">
    <property type="entry name" value="LARGE RIBOSOMAL SUBUNIT PROTEIN ML53"/>
    <property type="match status" value="1"/>
</dbReference>
<comment type="subcellular location">
    <subcellularLocation>
        <location evidence="1">Mitochondrion</location>
    </subcellularLocation>
</comment>
<dbReference type="GO" id="GO:0005762">
    <property type="term" value="C:mitochondrial large ribosomal subunit"/>
    <property type="evidence" value="ECO:0007669"/>
    <property type="project" value="TreeGrafter"/>
</dbReference>
<organism evidence="9 10">
    <name type="scientific">Ceratodon purpureus</name>
    <name type="common">Fire moss</name>
    <name type="synonym">Dicranum purpureum</name>
    <dbReference type="NCBI Taxonomy" id="3225"/>
    <lineage>
        <taxon>Eukaryota</taxon>
        <taxon>Viridiplantae</taxon>
        <taxon>Streptophyta</taxon>
        <taxon>Embryophyta</taxon>
        <taxon>Bryophyta</taxon>
        <taxon>Bryophytina</taxon>
        <taxon>Bryopsida</taxon>
        <taxon>Dicranidae</taxon>
        <taxon>Pseudoditrichales</taxon>
        <taxon>Ditrichaceae</taxon>
        <taxon>Ceratodon</taxon>
    </lineage>
</organism>
<dbReference type="AlphaFoldDB" id="A0A8T0H4I6"/>
<keyword evidence="4" id="KW-0689">Ribosomal protein</keyword>
<proteinExistence type="inferred from homology"/>
<dbReference type="InterPro" id="IPR019716">
    <property type="entry name" value="Ribosomal_mL53"/>
</dbReference>
<evidence type="ECO:0000256" key="8">
    <source>
        <dbReference type="ARBA" id="ARBA00042721"/>
    </source>
</evidence>
<reference evidence="9" key="1">
    <citation type="submission" date="2020-06" db="EMBL/GenBank/DDBJ databases">
        <title>WGS assembly of Ceratodon purpureus strain R40.</title>
        <authorList>
            <person name="Carey S.B."/>
            <person name="Jenkins J."/>
            <person name="Shu S."/>
            <person name="Lovell J.T."/>
            <person name="Sreedasyam A."/>
            <person name="Maumus F."/>
            <person name="Tiley G.P."/>
            <person name="Fernandez-Pozo N."/>
            <person name="Barry K."/>
            <person name="Chen C."/>
            <person name="Wang M."/>
            <person name="Lipzen A."/>
            <person name="Daum C."/>
            <person name="Saski C.A."/>
            <person name="Payton A.C."/>
            <person name="Mcbreen J.C."/>
            <person name="Conrad R.E."/>
            <person name="Kollar L.M."/>
            <person name="Olsson S."/>
            <person name="Huttunen S."/>
            <person name="Landis J.B."/>
            <person name="Wickett N.J."/>
            <person name="Johnson M.G."/>
            <person name="Rensing S.A."/>
            <person name="Grimwood J."/>
            <person name="Schmutz J."/>
            <person name="Mcdaniel S.F."/>
        </authorList>
    </citation>
    <scope>NUCLEOTIDE SEQUENCE</scope>
    <source>
        <strain evidence="9">R40</strain>
    </source>
</reference>
<dbReference type="PANTHER" id="PTHR33618">
    <property type="entry name" value="39S RIBOSOMAL PROTEIN L53, MITOCHONDRIAL"/>
    <property type="match status" value="1"/>
</dbReference>
<dbReference type="Proteomes" id="UP000822688">
    <property type="component" value="Chromosome 7"/>
</dbReference>
<evidence type="ECO:0000313" key="9">
    <source>
        <dbReference type="EMBL" id="KAG0566170.1"/>
    </source>
</evidence>
<dbReference type="EMBL" id="CM026428">
    <property type="protein sequence ID" value="KAG0566170.1"/>
    <property type="molecule type" value="Genomic_DNA"/>
</dbReference>
<dbReference type="Pfam" id="PF10780">
    <property type="entry name" value="MRP_L53"/>
    <property type="match status" value="1"/>
</dbReference>
<keyword evidence="5" id="KW-0496">Mitochondrion</keyword>
<keyword evidence="6" id="KW-0687">Ribonucleoprotein</keyword>
<dbReference type="Gene3D" id="3.40.30.10">
    <property type="entry name" value="Glutaredoxin"/>
    <property type="match status" value="1"/>
</dbReference>
<dbReference type="OrthoDB" id="2012048at2759"/>
<protein>
    <recommendedName>
        <fullName evidence="7">Large ribosomal subunit protein mL53</fullName>
    </recommendedName>
    <alternativeName>
        <fullName evidence="8">39S ribosomal protein L53, mitochondrial</fullName>
    </alternativeName>
</protein>
<comment type="similarity">
    <text evidence="2">Belongs to the mitochondrion-specific ribosomal protein mL53 family.</text>
</comment>
<sequence>MLKYLSKVRVEFNALDKRASSAMEFLAQCNSRKARSSNPNCEVVVKRRTDNGPPVVAVTFTNGREEVMDGTSLAAQEIRKRILEQAELMETEKMFRDAGYDWPVIIPMEEVEASRRETNPRTKIEIIPKGEVS</sequence>
<evidence type="ECO:0000256" key="5">
    <source>
        <dbReference type="ARBA" id="ARBA00023128"/>
    </source>
</evidence>
<keyword evidence="3" id="KW-0809">Transit peptide</keyword>
<evidence type="ECO:0000256" key="2">
    <source>
        <dbReference type="ARBA" id="ARBA00005557"/>
    </source>
</evidence>
<evidence type="ECO:0000256" key="6">
    <source>
        <dbReference type="ARBA" id="ARBA00023274"/>
    </source>
</evidence>
<evidence type="ECO:0000313" key="10">
    <source>
        <dbReference type="Proteomes" id="UP000822688"/>
    </source>
</evidence>
<evidence type="ECO:0000256" key="4">
    <source>
        <dbReference type="ARBA" id="ARBA00022980"/>
    </source>
</evidence>
<accession>A0A8T0H4I6</accession>